<dbReference type="InterPro" id="IPR003006">
    <property type="entry name" value="Ig/MHC_CS"/>
</dbReference>
<dbReference type="Proteomes" id="UP001177023">
    <property type="component" value="Unassembled WGS sequence"/>
</dbReference>
<dbReference type="PANTHER" id="PTHR22722:SF12">
    <property type="entry name" value="EGF-LIKE DOMAIN-CONTAINING PROTEIN"/>
    <property type="match status" value="1"/>
</dbReference>
<dbReference type="Pfam" id="PF00057">
    <property type="entry name" value="Ldl_recept_a"/>
    <property type="match status" value="3"/>
</dbReference>
<dbReference type="PROSITE" id="PS01209">
    <property type="entry name" value="LDLRA_1"/>
    <property type="match status" value="1"/>
</dbReference>
<evidence type="ECO:0000259" key="13">
    <source>
        <dbReference type="PROSITE" id="PS51115"/>
    </source>
</evidence>
<feature type="disulfide bond" evidence="11">
    <location>
        <begin position="134"/>
        <end position="149"/>
    </location>
</feature>
<keyword evidence="3" id="KW-0812">Transmembrane</keyword>
<gene>
    <name evidence="14" type="ORF">MSPICULIGERA_LOCUS8118</name>
</gene>
<evidence type="ECO:0000256" key="10">
    <source>
        <dbReference type="ARBA" id="ARBA00023180"/>
    </source>
</evidence>
<dbReference type="GO" id="GO:0016324">
    <property type="term" value="C:apical plasma membrane"/>
    <property type="evidence" value="ECO:0007669"/>
    <property type="project" value="TreeGrafter"/>
</dbReference>
<dbReference type="CDD" id="cd00112">
    <property type="entry name" value="LDLa"/>
    <property type="match status" value="2"/>
</dbReference>
<feature type="disulfide bond" evidence="11">
    <location>
        <begin position="155"/>
        <end position="167"/>
    </location>
</feature>
<dbReference type="SMART" id="SM00408">
    <property type="entry name" value="IGc2"/>
    <property type="match status" value="2"/>
</dbReference>
<evidence type="ECO:0000256" key="7">
    <source>
        <dbReference type="ARBA" id="ARBA00023136"/>
    </source>
</evidence>
<dbReference type="InterPro" id="IPR003599">
    <property type="entry name" value="Ig_sub"/>
</dbReference>
<dbReference type="InterPro" id="IPR036055">
    <property type="entry name" value="LDL_receptor-like_sf"/>
</dbReference>
<feature type="disulfide bond" evidence="11">
    <location>
        <begin position="218"/>
        <end position="233"/>
    </location>
</feature>
<evidence type="ECO:0000256" key="6">
    <source>
        <dbReference type="ARBA" id="ARBA00022989"/>
    </source>
</evidence>
<dbReference type="SMART" id="SM00281">
    <property type="entry name" value="LamB"/>
    <property type="match status" value="1"/>
</dbReference>
<evidence type="ECO:0000259" key="12">
    <source>
        <dbReference type="PROSITE" id="PS50835"/>
    </source>
</evidence>
<dbReference type="InterPro" id="IPR051221">
    <property type="entry name" value="LDLR-related"/>
</dbReference>
<dbReference type="Pfam" id="PF00052">
    <property type="entry name" value="Laminin_B"/>
    <property type="match status" value="1"/>
</dbReference>
<keyword evidence="8 11" id="KW-1015">Disulfide bond</keyword>
<proteinExistence type="predicted"/>
<dbReference type="GO" id="GO:0043235">
    <property type="term" value="C:receptor complex"/>
    <property type="evidence" value="ECO:0007669"/>
    <property type="project" value="TreeGrafter"/>
</dbReference>
<feature type="domain" description="Ig-like" evidence="12">
    <location>
        <begin position="11"/>
        <end position="96"/>
    </location>
</feature>
<keyword evidence="4" id="KW-0732">Signal</keyword>
<comment type="subcellular location">
    <subcellularLocation>
        <location evidence="2">Endomembrane system</location>
    </subcellularLocation>
    <subcellularLocation>
        <location evidence="1">Membrane</location>
        <topology evidence="1">Single-pass membrane protein</topology>
    </subcellularLocation>
</comment>
<evidence type="ECO:0000256" key="4">
    <source>
        <dbReference type="ARBA" id="ARBA00022729"/>
    </source>
</evidence>
<feature type="disulfide bond" evidence="11">
    <location>
        <begin position="174"/>
        <end position="189"/>
    </location>
</feature>
<dbReference type="PROSITE" id="PS00290">
    <property type="entry name" value="IG_MHC"/>
    <property type="match status" value="1"/>
</dbReference>
<dbReference type="FunFam" id="4.10.400.10:FF:000045">
    <property type="entry name" value="Low-density lipoprotein receptor-related protein 2"/>
    <property type="match status" value="1"/>
</dbReference>
<evidence type="ECO:0000256" key="1">
    <source>
        <dbReference type="ARBA" id="ARBA00004167"/>
    </source>
</evidence>
<feature type="disulfide bond" evidence="11">
    <location>
        <begin position="122"/>
        <end position="140"/>
    </location>
</feature>
<evidence type="ECO:0000313" key="14">
    <source>
        <dbReference type="EMBL" id="CAJ0569648.1"/>
    </source>
</evidence>
<feature type="non-terminal residue" evidence="14">
    <location>
        <position position="471"/>
    </location>
</feature>
<feature type="disulfide bond" evidence="11">
    <location>
        <begin position="115"/>
        <end position="127"/>
    </location>
</feature>
<keyword evidence="15" id="KW-1185">Reference proteome</keyword>
<evidence type="ECO:0000256" key="3">
    <source>
        <dbReference type="ARBA" id="ARBA00022692"/>
    </source>
</evidence>
<dbReference type="Gene3D" id="4.10.400.10">
    <property type="entry name" value="Low-density Lipoprotein Receptor"/>
    <property type="match status" value="3"/>
</dbReference>
<evidence type="ECO:0000256" key="9">
    <source>
        <dbReference type="ARBA" id="ARBA00023170"/>
    </source>
</evidence>
<reference evidence="14" key="1">
    <citation type="submission" date="2023-06" db="EMBL/GenBank/DDBJ databases">
        <authorList>
            <person name="Delattre M."/>
        </authorList>
    </citation>
    <scope>NUCLEOTIDE SEQUENCE</scope>
    <source>
        <strain evidence="14">AF72</strain>
    </source>
</reference>
<dbReference type="InterPro" id="IPR007110">
    <property type="entry name" value="Ig-like_dom"/>
</dbReference>
<dbReference type="InterPro" id="IPR023415">
    <property type="entry name" value="LDLR_class-A_CS"/>
</dbReference>
<dbReference type="Pfam" id="PF13927">
    <property type="entry name" value="Ig_3"/>
    <property type="match status" value="2"/>
</dbReference>
<dbReference type="InterPro" id="IPR003598">
    <property type="entry name" value="Ig_sub2"/>
</dbReference>
<keyword evidence="5" id="KW-0677">Repeat</keyword>
<comment type="caution">
    <text evidence="11">Lacks conserved residue(s) required for the propagation of feature annotation.</text>
</comment>
<dbReference type="GO" id="GO:0012505">
    <property type="term" value="C:endomembrane system"/>
    <property type="evidence" value="ECO:0007669"/>
    <property type="project" value="UniProtKB-SubCell"/>
</dbReference>
<dbReference type="GO" id="GO:0042562">
    <property type="term" value="F:hormone binding"/>
    <property type="evidence" value="ECO:0007669"/>
    <property type="project" value="TreeGrafter"/>
</dbReference>
<dbReference type="PROSITE" id="PS50068">
    <property type="entry name" value="LDLRA_2"/>
    <property type="match status" value="3"/>
</dbReference>
<dbReference type="InterPro" id="IPR002172">
    <property type="entry name" value="LDrepeatLR_classA_rpt"/>
</dbReference>
<organism evidence="14 15">
    <name type="scientific">Mesorhabditis spiculigera</name>
    <dbReference type="NCBI Taxonomy" id="96644"/>
    <lineage>
        <taxon>Eukaryota</taxon>
        <taxon>Metazoa</taxon>
        <taxon>Ecdysozoa</taxon>
        <taxon>Nematoda</taxon>
        <taxon>Chromadorea</taxon>
        <taxon>Rhabditida</taxon>
        <taxon>Rhabditina</taxon>
        <taxon>Rhabditomorpha</taxon>
        <taxon>Rhabditoidea</taxon>
        <taxon>Rhabditidae</taxon>
        <taxon>Mesorhabditinae</taxon>
        <taxon>Mesorhabditis</taxon>
    </lineage>
</organism>
<evidence type="ECO:0008006" key="16">
    <source>
        <dbReference type="Google" id="ProtNLM"/>
    </source>
</evidence>
<dbReference type="SUPFAM" id="SSF48726">
    <property type="entry name" value="Immunoglobulin"/>
    <property type="match status" value="2"/>
</dbReference>
<dbReference type="GO" id="GO:0006898">
    <property type="term" value="P:receptor-mediated endocytosis"/>
    <property type="evidence" value="ECO:0007669"/>
    <property type="project" value="TreeGrafter"/>
</dbReference>
<keyword evidence="10" id="KW-0325">Glycoprotein</keyword>
<dbReference type="PANTHER" id="PTHR22722">
    <property type="entry name" value="LOW-DENSITY LIPOPROTEIN RECEPTOR-RELATED PROTEIN 2-RELATED"/>
    <property type="match status" value="1"/>
</dbReference>
<keyword evidence="7" id="KW-0472">Membrane</keyword>
<dbReference type="Gene3D" id="2.60.40.10">
    <property type="entry name" value="Immunoglobulins"/>
    <property type="match status" value="2"/>
</dbReference>
<dbReference type="PROSITE" id="PS50835">
    <property type="entry name" value="IG_LIKE"/>
    <property type="match status" value="2"/>
</dbReference>
<dbReference type="SMART" id="SM00409">
    <property type="entry name" value="IG"/>
    <property type="match status" value="2"/>
</dbReference>
<dbReference type="SUPFAM" id="SSF57424">
    <property type="entry name" value="LDL receptor-like module"/>
    <property type="match status" value="3"/>
</dbReference>
<feature type="domain" description="Laminin IV type A" evidence="13">
    <location>
        <begin position="320"/>
        <end position="471"/>
    </location>
</feature>
<feature type="domain" description="Ig-like" evidence="12">
    <location>
        <begin position="236"/>
        <end position="320"/>
    </location>
</feature>
<evidence type="ECO:0000256" key="2">
    <source>
        <dbReference type="ARBA" id="ARBA00004308"/>
    </source>
</evidence>
<accession>A0AA36FYP0</accession>
<name>A0AA36FYP0_9BILA</name>
<dbReference type="EMBL" id="CATQJA010002090">
    <property type="protein sequence ID" value="CAJ0569648.1"/>
    <property type="molecule type" value="Genomic_DNA"/>
</dbReference>
<dbReference type="InterPro" id="IPR036179">
    <property type="entry name" value="Ig-like_dom_sf"/>
</dbReference>
<evidence type="ECO:0000256" key="5">
    <source>
        <dbReference type="ARBA" id="ARBA00022737"/>
    </source>
</evidence>
<evidence type="ECO:0000313" key="15">
    <source>
        <dbReference type="Proteomes" id="UP001177023"/>
    </source>
</evidence>
<dbReference type="AlphaFoldDB" id="A0AA36FYP0"/>
<feature type="disulfide bond" evidence="11">
    <location>
        <begin position="162"/>
        <end position="180"/>
    </location>
</feature>
<evidence type="ECO:0000256" key="8">
    <source>
        <dbReference type="ARBA" id="ARBA00023157"/>
    </source>
</evidence>
<dbReference type="FunFam" id="4.10.400.10:FF:000062">
    <property type="entry name" value="Terribly reduced optic lobes, isoform AI"/>
    <property type="match status" value="1"/>
</dbReference>
<dbReference type="SMART" id="SM00192">
    <property type="entry name" value="LDLa"/>
    <property type="match status" value="3"/>
</dbReference>
<dbReference type="InterPro" id="IPR000034">
    <property type="entry name" value="Laminin_IV"/>
</dbReference>
<dbReference type="PROSITE" id="PS51115">
    <property type="entry name" value="LAMININ_IVA"/>
    <property type="match status" value="1"/>
</dbReference>
<keyword evidence="9" id="KW-0675">Receptor</keyword>
<evidence type="ECO:0000256" key="11">
    <source>
        <dbReference type="PROSITE-ProRule" id="PRU00124"/>
    </source>
</evidence>
<keyword evidence="6" id="KW-1133">Transmembrane helix</keyword>
<comment type="caution">
    <text evidence="14">The sequence shown here is derived from an EMBL/GenBank/DDBJ whole genome shotgun (WGS) entry which is preliminary data.</text>
</comment>
<sequence>SNSLDEVGQEVQITIYPTEAQIRDGKDASFDCRARTADNSVYPPVRWTKVGGPLPPNARESSGRLTISPVSASDSGSYVCQAVHNGQTVEATANLNVLSFGPQELQGILPTSKACGPDERQCGNNECVKNEYVCDGEPDCRDRSDELNCPAMRQCEPNEHRCNNQRCVQKMWLCDGDDDCGDGSDEVNCGHAAPGDTCKKTEFKCHDGQQCVPSSFHCDGTNDCRDGSDEIGCVQPTVVEPPEPRLHVQRGATFELKCKAVAVPEPYINWRLNWGPVCEPPRCVQTSEGGVGVLTVQDAQPLDQGAYTCEAINVKGRVLATPDCIVQVGDGDVQPPPPPPPPPSRPGFLTYNEQCHEKYWRLPQRFLGNKVTAYGGKMEFEIDYQGTGTFTPDPMVVLKGNQIILVHRVRDQEHRLQAGRPARITIETYESNWEQLNGAPATREDLMMVLADLDGFLIRAHHVEEQDSTSS</sequence>
<protein>
    <recommendedName>
        <fullName evidence="16">Basement membrane-specific heparan sulfate proteoglycan core protein</fullName>
    </recommendedName>
</protein>
<dbReference type="InterPro" id="IPR013783">
    <property type="entry name" value="Ig-like_fold"/>
</dbReference>
<dbReference type="PRINTS" id="PR00261">
    <property type="entry name" value="LDLRECEPTOR"/>
</dbReference>
<feature type="non-terminal residue" evidence="14">
    <location>
        <position position="1"/>
    </location>
</feature>